<protein>
    <submittedName>
        <fullName evidence="1">Uncharacterized protein</fullName>
    </submittedName>
</protein>
<proteinExistence type="predicted"/>
<sequence length="112" mass="12461">MWKYLCDRTANEQTKSMTKRQLYAQLESARSKQIDNVERHLNYMTRLTGQRNVVGMTLNGAVRILVSFTEDTSNVRSVCGISTTIASRITGVGAVTMLNKIDGETVVTFIGV</sequence>
<dbReference type="OrthoDB" id="147061at2759"/>
<keyword evidence="2" id="KW-1185">Reference proteome</keyword>
<name>A0A2P4X8M6_9STRA</name>
<reference evidence="1 2" key="1">
    <citation type="journal article" date="2017" name="Genome Biol. Evol.">
        <title>Phytophthora megakarya and P. palmivora, closely related causal agents of cacao black pod rot, underwent increases in genome sizes and gene numbers by different mechanisms.</title>
        <authorList>
            <person name="Ali S.S."/>
            <person name="Shao J."/>
            <person name="Lary D.J."/>
            <person name="Kronmiller B."/>
            <person name="Shen D."/>
            <person name="Strem M.D."/>
            <person name="Amoako-Attah I."/>
            <person name="Akrofi A.Y."/>
            <person name="Begoude B.A."/>
            <person name="Ten Hoopen G.M."/>
            <person name="Coulibaly K."/>
            <person name="Kebe B.I."/>
            <person name="Melnick R.L."/>
            <person name="Guiltinan M.J."/>
            <person name="Tyler B.M."/>
            <person name="Meinhardt L.W."/>
            <person name="Bailey B.A."/>
        </authorList>
    </citation>
    <scope>NUCLEOTIDE SEQUENCE [LARGE SCALE GENOMIC DNA]</scope>
    <source>
        <strain evidence="2">sbr112.9</strain>
    </source>
</reference>
<comment type="caution">
    <text evidence="1">The sequence shown here is derived from an EMBL/GenBank/DDBJ whole genome shotgun (WGS) entry which is preliminary data.</text>
</comment>
<gene>
    <name evidence="1" type="ORF">PHPALM_29016</name>
</gene>
<accession>A0A2P4X8M6</accession>
<evidence type="ECO:0000313" key="2">
    <source>
        <dbReference type="Proteomes" id="UP000237271"/>
    </source>
</evidence>
<organism evidence="1 2">
    <name type="scientific">Phytophthora palmivora</name>
    <dbReference type="NCBI Taxonomy" id="4796"/>
    <lineage>
        <taxon>Eukaryota</taxon>
        <taxon>Sar</taxon>
        <taxon>Stramenopiles</taxon>
        <taxon>Oomycota</taxon>
        <taxon>Peronosporomycetes</taxon>
        <taxon>Peronosporales</taxon>
        <taxon>Peronosporaceae</taxon>
        <taxon>Phytophthora</taxon>
    </lineage>
</organism>
<dbReference type="AlphaFoldDB" id="A0A2P4X8M6"/>
<evidence type="ECO:0000313" key="1">
    <source>
        <dbReference type="EMBL" id="POM61901.1"/>
    </source>
</evidence>
<dbReference type="Proteomes" id="UP000237271">
    <property type="component" value="Unassembled WGS sequence"/>
</dbReference>
<dbReference type="EMBL" id="NCKW01015743">
    <property type="protein sequence ID" value="POM61901.1"/>
    <property type="molecule type" value="Genomic_DNA"/>
</dbReference>